<dbReference type="Pfam" id="PF05133">
    <property type="entry name" value="SPP1_portal"/>
    <property type="match status" value="1"/>
</dbReference>
<dbReference type="Proteomes" id="UP000676079">
    <property type="component" value="Chromosome"/>
</dbReference>
<evidence type="ECO:0000313" key="2">
    <source>
        <dbReference type="EMBL" id="QUX20318.1"/>
    </source>
</evidence>
<keyword evidence="3" id="KW-1185">Reference proteome</keyword>
<dbReference type="EMBL" id="CP074133">
    <property type="protein sequence ID" value="QUX20318.1"/>
    <property type="molecule type" value="Genomic_DNA"/>
</dbReference>
<organism evidence="2 3">
    <name type="scientific">Nocardiopsis changdeensis</name>
    <dbReference type="NCBI Taxonomy" id="2831969"/>
    <lineage>
        <taxon>Bacteria</taxon>
        <taxon>Bacillati</taxon>
        <taxon>Actinomycetota</taxon>
        <taxon>Actinomycetes</taxon>
        <taxon>Streptosporangiales</taxon>
        <taxon>Nocardiopsidaceae</taxon>
        <taxon>Nocardiopsis</taxon>
    </lineage>
</organism>
<name>A0ABX8BIU0_9ACTN</name>
<dbReference type="RefSeq" id="WP_220561513.1">
    <property type="nucleotide sequence ID" value="NZ_CP074133.1"/>
</dbReference>
<proteinExistence type="predicted"/>
<feature type="compositionally biased region" description="Low complexity" evidence="1">
    <location>
        <begin position="438"/>
        <end position="447"/>
    </location>
</feature>
<accession>A0ABX8BIU0</accession>
<dbReference type="InterPro" id="IPR021145">
    <property type="entry name" value="Portal_protein_SPP1_Gp6-like"/>
</dbReference>
<gene>
    <name evidence="2" type="ORF">KGD84_17465</name>
</gene>
<evidence type="ECO:0000256" key="1">
    <source>
        <dbReference type="SAM" id="MobiDB-lite"/>
    </source>
</evidence>
<evidence type="ECO:0000313" key="3">
    <source>
        <dbReference type="Proteomes" id="UP000676079"/>
    </source>
</evidence>
<reference evidence="2 3" key="1">
    <citation type="submission" date="2021-05" db="EMBL/GenBank/DDBJ databases">
        <title>Direct Submission.</title>
        <authorList>
            <person name="Li K."/>
            <person name="Gao J."/>
        </authorList>
    </citation>
    <scope>NUCLEOTIDE SEQUENCE [LARGE SCALE GENOMIC DNA]</scope>
    <source>
        <strain evidence="2 3">Mg02</strain>
    </source>
</reference>
<protein>
    <submittedName>
        <fullName evidence="2">Phage portal protein</fullName>
    </submittedName>
</protein>
<sequence length="447" mass="49529">MPTRIHVPIAGDIATTNAELLFGEAPTLVAEDEKTQKRLDFLMSEGGLGAVLLEGGEVSSPYGGVYLRASWDLAVADHVLADAIIPDCVAPEWRAGRLVAATLWKVLEERDDGRVWRHLERHESGRVYHGLYEGSRDQLGRKLPLADRPETKGFKVDADGGIDTGATGLAIVYVPNIRPNRLMRGSPLGRSDYQGAEQLMDALDEAYSSWMRDVRLAKARLIVADSYLDTHGRGKAATFDLEREVFTELKGLQGVGDKFTDLIKEVQFDIRVDEHERTVQHLLEQIVRAAGFSAQTFGESGDLAITATEVQHRERRTFATRDRKIGYWRPELARFALVLLEIDKAQCKADVTPQRPTVEWPDGVQDAPEATARTVELLTRARAASDEVKVRMVHPDWDDDQVAEEVQKIQDENPIVDPRTVAGLVNGQDPEDDEGAGEDAPAPEGDR</sequence>
<feature type="region of interest" description="Disordered" evidence="1">
    <location>
        <begin position="409"/>
        <end position="447"/>
    </location>
</feature>